<dbReference type="CDD" id="cd07720">
    <property type="entry name" value="OPHC2-like_MBL-fold"/>
    <property type="match status" value="1"/>
</dbReference>
<feature type="domain" description="Metallo-beta-lactamase" evidence="6">
    <location>
        <begin position="87"/>
        <end position="274"/>
    </location>
</feature>
<dbReference type="SMART" id="SM00849">
    <property type="entry name" value="Lactamase_B"/>
    <property type="match status" value="1"/>
</dbReference>
<accession>A0A9N7LB49</accession>
<proteinExistence type="inferred from homology"/>
<evidence type="ECO:0000256" key="2">
    <source>
        <dbReference type="ARBA" id="ARBA00022723"/>
    </source>
</evidence>
<dbReference type="Pfam" id="PF00753">
    <property type="entry name" value="Lactamase_B"/>
    <property type="match status" value="1"/>
</dbReference>
<dbReference type="AlphaFoldDB" id="A0A9N7LB49"/>
<dbReference type="InterPro" id="IPR051013">
    <property type="entry name" value="MBL_superfamily_lactonases"/>
</dbReference>
<dbReference type="PANTHER" id="PTHR42978:SF6">
    <property type="entry name" value="QUORUM-QUENCHING LACTONASE YTNP-RELATED"/>
    <property type="match status" value="1"/>
</dbReference>
<dbReference type="GO" id="GO:0016787">
    <property type="term" value="F:hydrolase activity"/>
    <property type="evidence" value="ECO:0007669"/>
    <property type="project" value="UniProtKB-KW"/>
</dbReference>
<dbReference type="SUPFAM" id="SSF56281">
    <property type="entry name" value="Metallo-hydrolase/oxidoreductase"/>
    <property type="match status" value="1"/>
</dbReference>
<keyword evidence="4" id="KW-0862">Zinc</keyword>
<dbReference type="KEGG" id="ccot:CCAX7_56650"/>
<evidence type="ECO:0000313" key="8">
    <source>
        <dbReference type="Proteomes" id="UP000287394"/>
    </source>
</evidence>
<comment type="similarity">
    <text evidence="1">Belongs to the metallo-beta-lactamase superfamily.</text>
</comment>
<dbReference type="Gene3D" id="3.60.15.10">
    <property type="entry name" value="Ribonuclease Z/Hydroxyacylglutathione hydrolase-like"/>
    <property type="match status" value="1"/>
</dbReference>
<keyword evidence="3" id="KW-0378">Hydrolase</keyword>
<evidence type="ECO:0000256" key="1">
    <source>
        <dbReference type="ARBA" id="ARBA00007749"/>
    </source>
</evidence>
<protein>
    <submittedName>
        <fullName evidence="7">MBL fold metallo-hydrolase</fullName>
    </submittedName>
</protein>
<evidence type="ECO:0000256" key="5">
    <source>
        <dbReference type="SAM" id="SignalP"/>
    </source>
</evidence>
<sequence length="297" mass="31118">MGAMMAALSLTTLSMAMAAGAKDQFGPNSVAPAAQTFPLGKLRLTALHDAQLVLPNDAKVFGVDAGPEAVGKVLRANGLPDRKITLSINVLAIRSGRGVVLLDTGIGAQGHGSLAGSLKLAGIAPESVTDVLITHTHGDHTGGLLDKNGNYAFPRATVRMSAREWEEMRGRKDAAAIVKVISAHVVPFTPGAPVLPGITPLSSYGHTKGHVVYQIVSGRASLLDIGDTAHSSVISLQKPEWTVEFDEDSPTAKAARQATLKRLAARHTLIYAPHFPFPGVGRIAAVGGAYRWKPALR</sequence>
<keyword evidence="8" id="KW-1185">Reference proteome</keyword>
<evidence type="ECO:0000256" key="4">
    <source>
        <dbReference type="ARBA" id="ARBA00022833"/>
    </source>
</evidence>
<organism evidence="7 8">
    <name type="scientific">Capsulimonas corticalis</name>
    <dbReference type="NCBI Taxonomy" id="2219043"/>
    <lineage>
        <taxon>Bacteria</taxon>
        <taxon>Bacillati</taxon>
        <taxon>Armatimonadota</taxon>
        <taxon>Armatimonadia</taxon>
        <taxon>Capsulimonadales</taxon>
        <taxon>Capsulimonadaceae</taxon>
        <taxon>Capsulimonas</taxon>
    </lineage>
</organism>
<dbReference type="InterPro" id="IPR001279">
    <property type="entry name" value="Metallo-B-lactamas"/>
</dbReference>
<dbReference type="Proteomes" id="UP000287394">
    <property type="component" value="Chromosome"/>
</dbReference>
<dbReference type="EMBL" id="AP025739">
    <property type="protein sequence ID" value="BDI33614.1"/>
    <property type="molecule type" value="Genomic_DNA"/>
</dbReference>
<gene>
    <name evidence="7" type="ORF">CCAX7_56650</name>
</gene>
<name>A0A9N7LB49_9BACT</name>
<dbReference type="PANTHER" id="PTHR42978">
    <property type="entry name" value="QUORUM-QUENCHING LACTONASE YTNP-RELATED-RELATED"/>
    <property type="match status" value="1"/>
</dbReference>
<evidence type="ECO:0000259" key="6">
    <source>
        <dbReference type="SMART" id="SM00849"/>
    </source>
</evidence>
<reference evidence="7 8" key="1">
    <citation type="journal article" date="2019" name="Int. J. Syst. Evol. Microbiol.">
        <title>Capsulimonas corticalis gen. nov., sp. nov., an aerobic capsulated bacterium, of a novel bacterial order, Capsulimonadales ord. nov., of the class Armatimonadia of the phylum Armatimonadetes.</title>
        <authorList>
            <person name="Li J."/>
            <person name="Kudo C."/>
            <person name="Tonouchi A."/>
        </authorList>
    </citation>
    <scope>NUCLEOTIDE SEQUENCE [LARGE SCALE GENOMIC DNA]</scope>
    <source>
        <strain evidence="7 8">AX-7</strain>
    </source>
</reference>
<evidence type="ECO:0000313" key="7">
    <source>
        <dbReference type="EMBL" id="BDI33614.1"/>
    </source>
</evidence>
<feature type="signal peptide" evidence="5">
    <location>
        <begin position="1"/>
        <end position="18"/>
    </location>
</feature>
<dbReference type="InterPro" id="IPR036866">
    <property type="entry name" value="RibonucZ/Hydroxyglut_hydro"/>
</dbReference>
<keyword evidence="5" id="KW-0732">Signal</keyword>
<dbReference type="GO" id="GO:0046872">
    <property type="term" value="F:metal ion binding"/>
    <property type="evidence" value="ECO:0007669"/>
    <property type="project" value="UniProtKB-KW"/>
</dbReference>
<evidence type="ECO:0000256" key="3">
    <source>
        <dbReference type="ARBA" id="ARBA00022801"/>
    </source>
</evidence>
<feature type="chain" id="PRO_5040318322" evidence="5">
    <location>
        <begin position="19"/>
        <end position="297"/>
    </location>
</feature>
<keyword evidence="2" id="KW-0479">Metal-binding</keyword>